<dbReference type="PROSITE" id="PS51257">
    <property type="entry name" value="PROKAR_LIPOPROTEIN"/>
    <property type="match status" value="1"/>
</dbReference>
<accession>A0ABM7X9H3</accession>
<dbReference type="Proteomes" id="UP001162734">
    <property type="component" value="Chromosome"/>
</dbReference>
<protein>
    <recommendedName>
        <fullName evidence="4">Lipoprotein</fullName>
    </recommendedName>
</protein>
<proteinExistence type="predicted"/>
<evidence type="ECO:0000256" key="1">
    <source>
        <dbReference type="SAM" id="SignalP"/>
    </source>
</evidence>
<gene>
    <name evidence="2" type="ORF">AMPC_15960</name>
</gene>
<sequence length="506" mass="51224">MHRALTWSALAFLVAACGGSGGLSQQAAGTSADGDSLAACRLSHAVFTTFVPGSGGCLAGGPAGVNCNHYASKEAVYVSGGPASAALGAGTYVFDVIAPGSEHTFLTTGEGLLSSDPASARTFTVDADGSLGYAGGHATSTRDGRTIIAVAPFADTPNPGGVYTLAVCREGATGPCDCKFDNFKTESAVCPPPPPPPCGAPAASCPAATCSGETACGCEPPPQVTVMKYYDMPCLDGALSGCERGIAGWPIDFADAQAGTVLTGCDGKATVTLPPDHYRFSERVAVNTVSCGGRELPAWVQTGNKVNQTGIEGALKGDMTYELDLVSGQAVTGVNFGNVCLGPGGGRSLGFWANKNGQALVTDDDLAYLRGLHLKNLDGTDFDPGTKAELSAWLRGGNASNMACMLSVQLAASALNLRHARAVGLFDVVAVYVEGEGVVAMEALLQLASDELAAHPVTRGGAAARAWQERLKDAFDLANAGCGYAQPDPASCPAPVFCGAGCPKPG</sequence>
<reference evidence="3" key="1">
    <citation type="journal article" date="2022" name="Int. J. Syst. Evol. Microbiol.">
        <title>Anaeromyxobacter oryzae sp. nov., Anaeromyxobacter diazotrophicus sp. nov. and Anaeromyxobacter paludicola sp. nov., isolated from paddy soils.</title>
        <authorList>
            <person name="Itoh H."/>
            <person name="Xu Z."/>
            <person name="Mise K."/>
            <person name="Masuda Y."/>
            <person name="Ushijima N."/>
            <person name="Hayakawa C."/>
            <person name="Shiratori Y."/>
            <person name="Senoo K."/>
        </authorList>
    </citation>
    <scope>NUCLEOTIDE SEQUENCE [LARGE SCALE GENOMIC DNA]</scope>
    <source>
        <strain evidence="3">Red630</strain>
    </source>
</reference>
<dbReference type="EMBL" id="AP025592">
    <property type="protein sequence ID" value="BDG08483.1"/>
    <property type="molecule type" value="Genomic_DNA"/>
</dbReference>
<evidence type="ECO:0000313" key="3">
    <source>
        <dbReference type="Proteomes" id="UP001162734"/>
    </source>
</evidence>
<feature type="chain" id="PRO_5047513079" description="Lipoprotein" evidence="1">
    <location>
        <begin position="28"/>
        <end position="506"/>
    </location>
</feature>
<feature type="signal peptide" evidence="1">
    <location>
        <begin position="1"/>
        <end position="27"/>
    </location>
</feature>
<keyword evidence="1" id="KW-0732">Signal</keyword>
<organism evidence="2 3">
    <name type="scientific">Anaeromyxobacter paludicola</name>
    <dbReference type="NCBI Taxonomy" id="2918171"/>
    <lineage>
        <taxon>Bacteria</taxon>
        <taxon>Pseudomonadati</taxon>
        <taxon>Myxococcota</taxon>
        <taxon>Myxococcia</taxon>
        <taxon>Myxococcales</taxon>
        <taxon>Cystobacterineae</taxon>
        <taxon>Anaeromyxobacteraceae</taxon>
        <taxon>Anaeromyxobacter</taxon>
    </lineage>
</organism>
<name>A0ABM7X9H3_9BACT</name>
<evidence type="ECO:0008006" key="4">
    <source>
        <dbReference type="Google" id="ProtNLM"/>
    </source>
</evidence>
<evidence type="ECO:0000313" key="2">
    <source>
        <dbReference type="EMBL" id="BDG08483.1"/>
    </source>
</evidence>
<dbReference type="RefSeq" id="WP_248345659.1">
    <property type="nucleotide sequence ID" value="NZ_AP025592.1"/>
</dbReference>
<keyword evidence="3" id="KW-1185">Reference proteome</keyword>